<dbReference type="InterPro" id="IPR001872">
    <property type="entry name" value="Peptidase_A8"/>
</dbReference>
<name>A0A1Y0EMB6_9BURK</name>
<evidence type="ECO:0000256" key="4">
    <source>
        <dbReference type="ARBA" id="ARBA00022692"/>
    </source>
</evidence>
<feature type="transmembrane region" description="Helical" evidence="9">
    <location>
        <begin position="142"/>
        <end position="165"/>
    </location>
</feature>
<dbReference type="GO" id="GO:0006508">
    <property type="term" value="P:proteolysis"/>
    <property type="evidence" value="ECO:0007669"/>
    <property type="project" value="UniProtKB-KW"/>
</dbReference>
<organism evidence="12 13">
    <name type="scientific">Comamonas serinivorans</name>
    <dbReference type="NCBI Taxonomy" id="1082851"/>
    <lineage>
        <taxon>Bacteria</taxon>
        <taxon>Pseudomonadati</taxon>
        <taxon>Pseudomonadota</taxon>
        <taxon>Betaproteobacteria</taxon>
        <taxon>Burkholderiales</taxon>
        <taxon>Comamonadaceae</taxon>
        <taxon>Comamonas</taxon>
    </lineage>
</organism>
<comment type="catalytic activity">
    <reaction evidence="9 10">
        <text>Release of signal peptides from bacterial membrane prolipoproteins. Hydrolyzes -Xaa-Yaa-Zaa-|-(S,diacylglyceryl)Cys-, in which Xaa is hydrophobic (preferably Leu), and Yaa (Ala or Ser) and Zaa (Gly or Ala) have small, neutral side chains.</text>
        <dbReference type="EC" id="3.4.23.36"/>
    </reaction>
</comment>
<keyword evidence="7 9" id="KW-1133">Transmembrane helix</keyword>
<dbReference type="HAMAP" id="MF_00161">
    <property type="entry name" value="LspA"/>
    <property type="match status" value="1"/>
</dbReference>
<evidence type="ECO:0000256" key="11">
    <source>
        <dbReference type="RuleBase" id="RU004181"/>
    </source>
</evidence>
<dbReference type="Proteomes" id="UP000196138">
    <property type="component" value="Chromosome"/>
</dbReference>
<evidence type="ECO:0000256" key="8">
    <source>
        <dbReference type="ARBA" id="ARBA00023136"/>
    </source>
</evidence>
<dbReference type="PANTHER" id="PTHR33695">
    <property type="entry name" value="LIPOPROTEIN SIGNAL PEPTIDASE"/>
    <property type="match status" value="1"/>
</dbReference>
<dbReference type="OrthoDB" id="9810259at2"/>
<accession>A0A1Y0EMB6</accession>
<dbReference type="Pfam" id="PF01252">
    <property type="entry name" value="Peptidase_A8"/>
    <property type="match status" value="1"/>
</dbReference>
<evidence type="ECO:0000256" key="1">
    <source>
        <dbReference type="ARBA" id="ARBA00006139"/>
    </source>
</evidence>
<feature type="active site" evidence="9">
    <location>
        <position position="128"/>
    </location>
</feature>
<sequence>MNTATPLTPSNPISWAKWLLLSASIIALDQWTKALIVSHYQLGDATPVTGFFNIVRAHNEGAAFSFLAGAGGWQRWLFTAIGIVAAVLITWMLKRHAGQRLFSLALALILGGALGNVIDRVWHGHVVDFLDVHFAFLSGLFYGGHFPAFNVADMAISAGAVGLILDEILRWRRSRQALA</sequence>
<evidence type="ECO:0000313" key="13">
    <source>
        <dbReference type="Proteomes" id="UP000196138"/>
    </source>
</evidence>
<protein>
    <recommendedName>
        <fullName evidence="9">Lipoprotein signal peptidase</fullName>
        <ecNumber evidence="9">3.4.23.36</ecNumber>
    </recommendedName>
    <alternativeName>
        <fullName evidence="9">Prolipoprotein signal peptidase</fullName>
    </alternativeName>
    <alternativeName>
        <fullName evidence="9">Signal peptidase II</fullName>
        <shortName evidence="9">SPase II</shortName>
    </alternativeName>
</protein>
<dbReference type="RefSeq" id="WP_087280074.1">
    <property type="nucleotide sequence ID" value="NZ_CP021455.1"/>
</dbReference>
<keyword evidence="2 9" id="KW-1003">Cell membrane</keyword>
<dbReference type="EC" id="3.4.23.36" evidence="9"/>
<reference evidence="12 13" key="1">
    <citation type="submission" date="2017-05" db="EMBL/GenBank/DDBJ databases">
        <authorList>
            <person name="Song R."/>
            <person name="Chenine A.L."/>
            <person name="Ruprecht R.M."/>
        </authorList>
    </citation>
    <scope>NUCLEOTIDE SEQUENCE [LARGE SCALE GENOMIC DNA]</scope>
    <source>
        <strain evidence="12 13">DSM 26136</strain>
    </source>
</reference>
<evidence type="ECO:0000256" key="3">
    <source>
        <dbReference type="ARBA" id="ARBA00022670"/>
    </source>
</evidence>
<gene>
    <name evidence="9" type="primary">lspA</name>
    <name evidence="12" type="ORF">CCO03_08990</name>
</gene>
<evidence type="ECO:0000313" key="12">
    <source>
        <dbReference type="EMBL" id="ARU04795.1"/>
    </source>
</evidence>
<dbReference type="AlphaFoldDB" id="A0A1Y0EMB6"/>
<feature type="transmembrane region" description="Helical" evidence="9">
    <location>
        <begin position="101"/>
        <end position="122"/>
    </location>
</feature>
<dbReference type="EMBL" id="CP021455">
    <property type="protein sequence ID" value="ARU04795.1"/>
    <property type="molecule type" value="Genomic_DNA"/>
</dbReference>
<keyword evidence="8 9" id="KW-0472">Membrane</keyword>
<keyword evidence="13" id="KW-1185">Reference proteome</keyword>
<keyword evidence="3 9" id="KW-0645">Protease</keyword>
<feature type="active site" evidence="9">
    <location>
        <position position="153"/>
    </location>
</feature>
<evidence type="ECO:0000256" key="2">
    <source>
        <dbReference type="ARBA" id="ARBA00022475"/>
    </source>
</evidence>
<dbReference type="PRINTS" id="PR00781">
    <property type="entry name" value="LIPOSIGPTASE"/>
</dbReference>
<keyword evidence="6 9" id="KW-0378">Hydrolase</keyword>
<evidence type="ECO:0000256" key="9">
    <source>
        <dbReference type="HAMAP-Rule" id="MF_00161"/>
    </source>
</evidence>
<dbReference type="PANTHER" id="PTHR33695:SF1">
    <property type="entry name" value="LIPOPROTEIN SIGNAL PEPTIDASE"/>
    <property type="match status" value="1"/>
</dbReference>
<dbReference type="UniPathway" id="UPA00665"/>
<evidence type="ECO:0000256" key="6">
    <source>
        <dbReference type="ARBA" id="ARBA00022801"/>
    </source>
</evidence>
<proteinExistence type="inferred from homology"/>
<dbReference type="KEGG" id="cser:CCO03_08990"/>
<keyword evidence="5 9" id="KW-0064">Aspartyl protease</keyword>
<dbReference type="GO" id="GO:0004190">
    <property type="term" value="F:aspartic-type endopeptidase activity"/>
    <property type="evidence" value="ECO:0007669"/>
    <property type="project" value="UniProtKB-UniRule"/>
</dbReference>
<comment type="similarity">
    <text evidence="1 9 11">Belongs to the peptidase A8 family.</text>
</comment>
<evidence type="ECO:0000256" key="10">
    <source>
        <dbReference type="RuleBase" id="RU000594"/>
    </source>
</evidence>
<evidence type="ECO:0000256" key="5">
    <source>
        <dbReference type="ARBA" id="ARBA00022750"/>
    </source>
</evidence>
<comment type="subcellular location">
    <subcellularLocation>
        <location evidence="9">Cell membrane</location>
        <topology evidence="9">Multi-pass membrane protein</topology>
    </subcellularLocation>
</comment>
<feature type="transmembrane region" description="Helical" evidence="9">
    <location>
        <begin position="76"/>
        <end position="94"/>
    </location>
</feature>
<dbReference type="NCBIfam" id="TIGR00077">
    <property type="entry name" value="lspA"/>
    <property type="match status" value="1"/>
</dbReference>
<evidence type="ECO:0000256" key="7">
    <source>
        <dbReference type="ARBA" id="ARBA00022989"/>
    </source>
</evidence>
<comment type="caution">
    <text evidence="9">Lacks conserved residue(s) required for the propagation of feature annotation.</text>
</comment>
<comment type="function">
    <text evidence="9 10">This protein specifically catalyzes the removal of signal peptides from prolipoproteins.</text>
</comment>
<comment type="pathway">
    <text evidence="9">Protein modification; lipoprotein biosynthesis (signal peptide cleavage).</text>
</comment>
<dbReference type="GO" id="GO:0005886">
    <property type="term" value="C:plasma membrane"/>
    <property type="evidence" value="ECO:0007669"/>
    <property type="project" value="UniProtKB-SubCell"/>
</dbReference>
<keyword evidence="4 9" id="KW-0812">Transmembrane</keyword>
<dbReference type="PROSITE" id="PS00855">
    <property type="entry name" value="SPASE_II"/>
    <property type="match status" value="1"/>
</dbReference>